<feature type="compositionally biased region" description="Polar residues" evidence="1">
    <location>
        <begin position="35"/>
        <end position="45"/>
    </location>
</feature>
<reference evidence="2" key="1">
    <citation type="submission" date="2023-06" db="EMBL/GenBank/DDBJ databases">
        <title>Survivors Of The Sea: Transcriptome response of Skeletonema marinoi to long-term dormancy.</title>
        <authorList>
            <person name="Pinder M.I.M."/>
            <person name="Kourtchenko O."/>
            <person name="Robertson E.K."/>
            <person name="Larsson T."/>
            <person name="Maumus F."/>
            <person name="Osuna-Cruz C.M."/>
            <person name="Vancaester E."/>
            <person name="Stenow R."/>
            <person name="Vandepoele K."/>
            <person name="Ploug H."/>
            <person name="Bruchert V."/>
            <person name="Godhe A."/>
            <person name="Topel M."/>
        </authorList>
    </citation>
    <scope>NUCLEOTIDE SEQUENCE</scope>
    <source>
        <strain evidence="2">R05AC</strain>
    </source>
</reference>
<dbReference type="EMBL" id="JATAAI010000005">
    <property type="protein sequence ID" value="KAK1745553.1"/>
    <property type="molecule type" value="Genomic_DNA"/>
</dbReference>
<comment type="caution">
    <text evidence="2">The sequence shown here is derived from an EMBL/GenBank/DDBJ whole genome shotgun (WGS) entry which is preliminary data.</text>
</comment>
<dbReference type="Proteomes" id="UP001224775">
    <property type="component" value="Unassembled WGS sequence"/>
</dbReference>
<gene>
    <name evidence="2" type="ORF">QTG54_003477</name>
</gene>
<accession>A0AAD8YFZ4</accession>
<evidence type="ECO:0000313" key="3">
    <source>
        <dbReference type="Proteomes" id="UP001224775"/>
    </source>
</evidence>
<dbReference type="AlphaFoldDB" id="A0AAD8YFZ4"/>
<organism evidence="2 3">
    <name type="scientific">Skeletonema marinoi</name>
    <dbReference type="NCBI Taxonomy" id="267567"/>
    <lineage>
        <taxon>Eukaryota</taxon>
        <taxon>Sar</taxon>
        <taxon>Stramenopiles</taxon>
        <taxon>Ochrophyta</taxon>
        <taxon>Bacillariophyta</taxon>
        <taxon>Coscinodiscophyceae</taxon>
        <taxon>Thalassiosirophycidae</taxon>
        <taxon>Thalassiosirales</taxon>
        <taxon>Skeletonemataceae</taxon>
        <taxon>Skeletonema</taxon>
        <taxon>Skeletonema marinoi-dohrnii complex</taxon>
    </lineage>
</organism>
<keyword evidence="3" id="KW-1185">Reference proteome</keyword>
<protein>
    <submittedName>
        <fullName evidence="2">Uncharacterized protein</fullName>
    </submittedName>
</protein>
<feature type="compositionally biased region" description="Low complexity" evidence="1">
    <location>
        <begin position="59"/>
        <end position="70"/>
    </location>
</feature>
<name>A0AAD8YFZ4_9STRA</name>
<proteinExistence type="predicted"/>
<evidence type="ECO:0000313" key="2">
    <source>
        <dbReference type="EMBL" id="KAK1745553.1"/>
    </source>
</evidence>
<feature type="region of interest" description="Disordered" evidence="1">
    <location>
        <begin position="26"/>
        <end position="70"/>
    </location>
</feature>
<evidence type="ECO:0000256" key="1">
    <source>
        <dbReference type="SAM" id="MobiDB-lite"/>
    </source>
</evidence>
<sequence length="156" mass="16871">MKKFWKRRGRADSAASTSVADSNILNPVTLRGDDNSSPVVFQHQSSNKEADDNVSQANDASTEDSTTIDDSTTVVSTVVTRRTNVTEANCNRDVANVKRKAVKAYSCFSGSIYTVASSMDFLLTSCSDKVFVDVNDDESTYTTSLIDGTKSSSTLK</sequence>